<feature type="region of interest" description="Disordered" evidence="1">
    <location>
        <begin position="72"/>
        <end position="103"/>
    </location>
</feature>
<dbReference type="EMBL" id="BGZK01000080">
    <property type="protein sequence ID" value="GBP16529.1"/>
    <property type="molecule type" value="Genomic_DNA"/>
</dbReference>
<sequence>MTAVCAYKNDRTALSDLVTLSTVCHPKIQAQTLPFYRISSALFLLSNRTTTESILQISSLTNSFPSKIVLTFPPTNRTPKRAEAGPDSAVSHEGGSCPAVDDQ</sequence>
<evidence type="ECO:0000313" key="3">
    <source>
        <dbReference type="Proteomes" id="UP000299102"/>
    </source>
</evidence>
<comment type="caution">
    <text evidence="2">The sequence shown here is derived from an EMBL/GenBank/DDBJ whole genome shotgun (WGS) entry which is preliminary data.</text>
</comment>
<evidence type="ECO:0000256" key="1">
    <source>
        <dbReference type="SAM" id="MobiDB-lite"/>
    </source>
</evidence>
<keyword evidence="3" id="KW-1185">Reference proteome</keyword>
<proteinExistence type="predicted"/>
<name>A0A4C1TRC8_EUMVA</name>
<gene>
    <name evidence="2" type="ORF">EVAR_19330_1</name>
</gene>
<evidence type="ECO:0000313" key="2">
    <source>
        <dbReference type="EMBL" id="GBP16529.1"/>
    </source>
</evidence>
<organism evidence="2 3">
    <name type="scientific">Eumeta variegata</name>
    <name type="common">Bagworm moth</name>
    <name type="synonym">Eumeta japonica</name>
    <dbReference type="NCBI Taxonomy" id="151549"/>
    <lineage>
        <taxon>Eukaryota</taxon>
        <taxon>Metazoa</taxon>
        <taxon>Ecdysozoa</taxon>
        <taxon>Arthropoda</taxon>
        <taxon>Hexapoda</taxon>
        <taxon>Insecta</taxon>
        <taxon>Pterygota</taxon>
        <taxon>Neoptera</taxon>
        <taxon>Endopterygota</taxon>
        <taxon>Lepidoptera</taxon>
        <taxon>Glossata</taxon>
        <taxon>Ditrysia</taxon>
        <taxon>Tineoidea</taxon>
        <taxon>Psychidae</taxon>
        <taxon>Oiketicinae</taxon>
        <taxon>Eumeta</taxon>
    </lineage>
</organism>
<dbReference type="AlphaFoldDB" id="A0A4C1TRC8"/>
<protein>
    <submittedName>
        <fullName evidence="2">Uncharacterized protein</fullName>
    </submittedName>
</protein>
<reference evidence="2 3" key="1">
    <citation type="journal article" date="2019" name="Commun. Biol.">
        <title>The bagworm genome reveals a unique fibroin gene that provides high tensile strength.</title>
        <authorList>
            <person name="Kono N."/>
            <person name="Nakamura H."/>
            <person name="Ohtoshi R."/>
            <person name="Tomita M."/>
            <person name="Numata K."/>
            <person name="Arakawa K."/>
        </authorList>
    </citation>
    <scope>NUCLEOTIDE SEQUENCE [LARGE SCALE GENOMIC DNA]</scope>
</reference>
<dbReference type="Proteomes" id="UP000299102">
    <property type="component" value="Unassembled WGS sequence"/>
</dbReference>
<accession>A0A4C1TRC8</accession>